<feature type="region of interest" description="Disordered" evidence="1">
    <location>
        <begin position="1"/>
        <end position="22"/>
    </location>
</feature>
<feature type="region of interest" description="Disordered" evidence="1">
    <location>
        <begin position="89"/>
        <end position="111"/>
    </location>
</feature>
<keyword evidence="3" id="KW-1185">Reference proteome</keyword>
<dbReference type="Proteomes" id="UP000799118">
    <property type="component" value="Unassembled WGS sequence"/>
</dbReference>
<evidence type="ECO:0000256" key="1">
    <source>
        <dbReference type="SAM" id="MobiDB-lite"/>
    </source>
</evidence>
<gene>
    <name evidence="2" type="ORF">BT96DRAFT_1008479</name>
</gene>
<proteinExistence type="predicted"/>
<evidence type="ECO:0000313" key="3">
    <source>
        <dbReference type="Proteomes" id="UP000799118"/>
    </source>
</evidence>
<dbReference type="AlphaFoldDB" id="A0A6A4GF13"/>
<accession>A0A6A4GF13</accession>
<dbReference type="EMBL" id="ML770236">
    <property type="protein sequence ID" value="KAE9384051.1"/>
    <property type="molecule type" value="Genomic_DNA"/>
</dbReference>
<protein>
    <submittedName>
        <fullName evidence="2">Uncharacterized protein</fullName>
    </submittedName>
</protein>
<evidence type="ECO:0000313" key="2">
    <source>
        <dbReference type="EMBL" id="KAE9384051.1"/>
    </source>
</evidence>
<organism evidence="2 3">
    <name type="scientific">Gymnopus androsaceus JB14</name>
    <dbReference type="NCBI Taxonomy" id="1447944"/>
    <lineage>
        <taxon>Eukaryota</taxon>
        <taxon>Fungi</taxon>
        <taxon>Dikarya</taxon>
        <taxon>Basidiomycota</taxon>
        <taxon>Agaricomycotina</taxon>
        <taxon>Agaricomycetes</taxon>
        <taxon>Agaricomycetidae</taxon>
        <taxon>Agaricales</taxon>
        <taxon>Marasmiineae</taxon>
        <taxon>Omphalotaceae</taxon>
        <taxon>Gymnopus</taxon>
    </lineage>
</organism>
<reference evidence="2" key="1">
    <citation type="journal article" date="2019" name="Environ. Microbiol.">
        <title>Fungal ecological strategies reflected in gene transcription - a case study of two litter decomposers.</title>
        <authorList>
            <person name="Barbi F."/>
            <person name="Kohler A."/>
            <person name="Barry K."/>
            <person name="Baskaran P."/>
            <person name="Daum C."/>
            <person name="Fauchery L."/>
            <person name="Ihrmark K."/>
            <person name="Kuo A."/>
            <person name="LaButti K."/>
            <person name="Lipzen A."/>
            <person name="Morin E."/>
            <person name="Grigoriev I.V."/>
            <person name="Henrissat B."/>
            <person name="Lindahl B."/>
            <person name="Martin F."/>
        </authorList>
    </citation>
    <scope>NUCLEOTIDE SEQUENCE</scope>
    <source>
        <strain evidence="2">JB14</strain>
    </source>
</reference>
<name>A0A6A4GF13_9AGAR</name>
<sequence length="144" mass="15659">MTGLTPTTTPPSTPTKKSLAEARRNAAIKKAFEDLVMTPSCLTHQEHVERVQQLQEVTKHATALQELEEARAKAQYRLEDVEEDLEEAFGKASATIGNPPSSPAKAERVREEPPQAIPIVSGGCVDLSAILSAPSPFQSTRKRN</sequence>